<accession>A0ABQ9XD71</accession>
<evidence type="ECO:0000313" key="4">
    <source>
        <dbReference type="Proteomes" id="UP001281761"/>
    </source>
</evidence>
<dbReference type="EMBL" id="JARBJD010000135">
    <property type="protein sequence ID" value="KAK2950451.1"/>
    <property type="molecule type" value="Genomic_DNA"/>
</dbReference>
<keyword evidence="2" id="KW-0472">Membrane</keyword>
<sequence>MTILSATTDTLVEWTRADCSPFLNWDEEELESVEEWATFFRSLVATVKLQPTVDVSLETKAVKWLKYMDPRTRDSADAFLGVLASALVIATAAMQMFGALTASCSTKMHLLLVKADLIPQIIVTSTLQSLSFEKVKYIHTYFISIIVHSFWLATPDYLAKPTFKDEYEQQAVHETVLKQVLSPLELYISHLCVNRYSIVERDLSAELMKFIAHILQTSLVYQPAMDFVLNLPNHTQRDLNEERGEMRRMGKIVDRMLRMEGIEDVIDEKLQNDRNGSLGGRIVAHSIKQVGTSASSSRVNVTSLRSMFTYIHSSHKMGFAIFDEQAKNGPIHSRLVVGCVLEKDRNWDEDGRVGRCCHCVHTTLCRLWCVPITPFLFASQIDSFCLMDSPHLLHLSLLLSLSQFDLKILMSVNANEARQRVCQNSETDEEEHQREVHKDASGTIELEHMEDFKLVRSGERNLPSVEQQGDICGKIVWETGKNQEWVSRDPPTASVAESSSVPLSPHLPHKSVQIGESYALPLNEVESRSE</sequence>
<evidence type="ECO:0000313" key="3">
    <source>
        <dbReference type="EMBL" id="KAK2950451.1"/>
    </source>
</evidence>
<feature type="region of interest" description="Disordered" evidence="1">
    <location>
        <begin position="483"/>
        <end position="509"/>
    </location>
</feature>
<name>A0ABQ9XD71_9EUKA</name>
<keyword evidence="2" id="KW-0812">Transmembrane</keyword>
<reference evidence="3 4" key="1">
    <citation type="journal article" date="2022" name="bioRxiv">
        <title>Genomics of Preaxostyla Flagellates Illuminates Evolutionary Transitions and the Path Towards Mitochondrial Loss.</title>
        <authorList>
            <person name="Novak L.V.F."/>
            <person name="Treitli S.C."/>
            <person name="Pyrih J."/>
            <person name="Halakuc P."/>
            <person name="Pipaliya S.V."/>
            <person name="Vacek V."/>
            <person name="Brzon O."/>
            <person name="Soukal P."/>
            <person name="Eme L."/>
            <person name="Dacks J.B."/>
            <person name="Karnkowska A."/>
            <person name="Elias M."/>
            <person name="Hampl V."/>
        </authorList>
    </citation>
    <scope>NUCLEOTIDE SEQUENCE [LARGE SCALE GENOMIC DNA]</scope>
    <source>
        <strain evidence="3">NAU3</strain>
        <tissue evidence="3">Gut</tissue>
    </source>
</reference>
<organism evidence="3 4">
    <name type="scientific">Blattamonas nauphoetae</name>
    <dbReference type="NCBI Taxonomy" id="2049346"/>
    <lineage>
        <taxon>Eukaryota</taxon>
        <taxon>Metamonada</taxon>
        <taxon>Preaxostyla</taxon>
        <taxon>Oxymonadida</taxon>
        <taxon>Blattamonas</taxon>
    </lineage>
</organism>
<keyword evidence="4" id="KW-1185">Reference proteome</keyword>
<comment type="caution">
    <text evidence="3">The sequence shown here is derived from an EMBL/GenBank/DDBJ whole genome shotgun (WGS) entry which is preliminary data.</text>
</comment>
<protein>
    <submittedName>
        <fullName evidence="3">Uncharacterized protein</fullName>
    </submittedName>
</protein>
<keyword evidence="2" id="KW-1133">Transmembrane helix</keyword>
<evidence type="ECO:0000256" key="1">
    <source>
        <dbReference type="SAM" id="MobiDB-lite"/>
    </source>
</evidence>
<evidence type="ECO:0000256" key="2">
    <source>
        <dbReference type="SAM" id="Phobius"/>
    </source>
</evidence>
<gene>
    <name evidence="3" type="ORF">BLNAU_14569</name>
</gene>
<proteinExistence type="predicted"/>
<feature type="transmembrane region" description="Helical" evidence="2">
    <location>
        <begin position="78"/>
        <end position="100"/>
    </location>
</feature>
<dbReference type="Proteomes" id="UP001281761">
    <property type="component" value="Unassembled WGS sequence"/>
</dbReference>